<dbReference type="GO" id="GO:0043023">
    <property type="term" value="F:ribosomal large subunit binding"/>
    <property type="evidence" value="ECO:0007669"/>
    <property type="project" value="TreeGrafter"/>
</dbReference>
<dbReference type="Gene3D" id="1.10.132.20">
    <property type="entry name" value="Ribosome-recycling factor"/>
    <property type="match status" value="1"/>
</dbReference>
<evidence type="ECO:0000256" key="1">
    <source>
        <dbReference type="ARBA" id="ARBA00004496"/>
    </source>
</evidence>
<gene>
    <name evidence="5" type="primary">frr</name>
    <name evidence="8" type="ORF">ACD_3C00189G0002</name>
</gene>
<accession>K2FXB1</accession>
<evidence type="ECO:0000259" key="7">
    <source>
        <dbReference type="Pfam" id="PF01765"/>
    </source>
</evidence>
<dbReference type="CDD" id="cd00520">
    <property type="entry name" value="RRF"/>
    <property type="match status" value="1"/>
</dbReference>
<evidence type="ECO:0000256" key="6">
    <source>
        <dbReference type="SAM" id="Coils"/>
    </source>
</evidence>
<sequence>MLSNLKQDIQKAEEHLQNEFAKLQVWRANPSLIEWVHINVYGWIQQLKNIASVSVLDSQTLSIQPWDKSLIRDIDKWISDAWLWLNPQNNGETIMIKIPMLTEERRRDLVKFAKKLSEEWKIAIRNIRQDYIKKIKNAETSKEISEDIWKWYEKDLQKIIDEEVEKIDKMLKHKEEEIMKV</sequence>
<dbReference type="InterPro" id="IPR023584">
    <property type="entry name" value="Ribosome_recyc_fac_dom"/>
</dbReference>
<dbReference type="PANTHER" id="PTHR20982:SF3">
    <property type="entry name" value="MITOCHONDRIAL RIBOSOME RECYCLING FACTOR PSEUDO 1"/>
    <property type="match status" value="1"/>
</dbReference>
<organism evidence="8">
    <name type="scientific">uncultured bacterium</name>
    <name type="common">gcode 4</name>
    <dbReference type="NCBI Taxonomy" id="1234023"/>
    <lineage>
        <taxon>Bacteria</taxon>
        <taxon>environmental samples</taxon>
    </lineage>
</organism>
<keyword evidence="4 5" id="KW-0648">Protein biosynthesis</keyword>
<dbReference type="FunFam" id="3.30.1360.40:FF:000001">
    <property type="entry name" value="Ribosome-recycling factor"/>
    <property type="match status" value="1"/>
</dbReference>
<evidence type="ECO:0000256" key="5">
    <source>
        <dbReference type="HAMAP-Rule" id="MF_00040"/>
    </source>
</evidence>
<comment type="function">
    <text evidence="5">Responsible for the release of ribosomes from messenger RNA at the termination of protein biosynthesis. May increase the efficiency of translation by recycling ribosomes from one round of translation to another.</text>
</comment>
<proteinExistence type="inferred from homology"/>
<evidence type="ECO:0000313" key="8">
    <source>
        <dbReference type="EMBL" id="EKE27583.1"/>
    </source>
</evidence>
<dbReference type="Gene3D" id="3.30.1360.40">
    <property type="match status" value="1"/>
</dbReference>
<evidence type="ECO:0000256" key="2">
    <source>
        <dbReference type="ARBA" id="ARBA00005912"/>
    </source>
</evidence>
<dbReference type="GO" id="GO:0006415">
    <property type="term" value="P:translational termination"/>
    <property type="evidence" value="ECO:0007669"/>
    <property type="project" value="UniProtKB-UniRule"/>
</dbReference>
<feature type="domain" description="Ribosome recycling factor" evidence="7">
    <location>
        <begin position="16"/>
        <end position="179"/>
    </location>
</feature>
<dbReference type="EMBL" id="AMFJ01000463">
    <property type="protein sequence ID" value="EKE27583.1"/>
    <property type="molecule type" value="Genomic_DNA"/>
</dbReference>
<dbReference type="NCBIfam" id="TIGR00496">
    <property type="entry name" value="frr"/>
    <property type="match status" value="1"/>
</dbReference>
<reference evidence="8" key="1">
    <citation type="journal article" date="2012" name="Science">
        <title>Fermentation, hydrogen, and sulfur metabolism in multiple uncultivated bacterial phyla.</title>
        <authorList>
            <person name="Wrighton K.C."/>
            <person name="Thomas B.C."/>
            <person name="Sharon I."/>
            <person name="Miller C.S."/>
            <person name="Castelle C.J."/>
            <person name="VerBerkmoes N.C."/>
            <person name="Wilkins M.J."/>
            <person name="Hettich R.L."/>
            <person name="Lipton M.S."/>
            <person name="Williams K.H."/>
            <person name="Long P.E."/>
            <person name="Banfield J.F."/>
        </authorList>
    </citation>
    <scope>NUCLEOTIDE SEQUENCE [LARGE SCALE GENOMIC DNA]</scope>
</reference>
<comment type="caution">
    <text evidence="8">The sequence shown here is derived from an EMBL/GenBank/DDBJ whole genome shotgun (WGS) entry which is preliminary data.</text>
</comment>
<dbReference type="PANTHER" id="PTHR20982">
    <property type="entry name" value="RIBOSOME RECYCLING FACTOR"/>
    <property type="match status" value="1"/>
</dbReference>
<dbReference type="InterPro" id="IPR002661">
    <property type="entry name" value="Ribosome_recyc_fac"/>
</dbReference>
<name>K2FXB1_9BACT</name>
<evidence type="ECO:0000256" key="3">
    <source>
        <dbReference type="ARBA" id="ARBA00022490"/>
    </source>
</evidence>
<dbReference type="HAMAP" id="MF_00040">
    <property type="entry name" value="RRF"/>
    <property type="match status" value="1"/>
</dbReference>
<dbReference type="InterPro" id="IPR036191">
    <property type="entry name" value="RRF_sf"/>
</dbReference>
<keyword evidence="3 5" id="KW-0963">Cytoplasm</keyword>
<dbReference type="SUPFAM" id="SSF55194">
    <property type="entry name" value="Ribosome recycling factor, RRF"/>
    <property type="match status" value="1"/>
</dbReference>
<comment type="subcellular location">
    <subcellularLocation>
        <location evidence="1 5">Cytoplasm</location>
    </subcellularLocation>
</comment>
<dbReference type="FunFam" id="1.10.132.20:FF:000001">
    <property type="entry name" value="Ribosome-recycling factor"/>
    <property type="match status" value="1"/>
</dbReference>
<evidence type="ECO:0000256" key="4">
    <source>
        <dbReference type="ARBA" id="ARBA00022917"/>
    </source>
</evidence>
<comment type="similarity">
    <text evidence="2 5">Belongs to the RRF family.</text>
</comment>
<protein>
    <recommendedName>
        <fullName evidence="5">Ribosome-recycling factor</fullName>
        <shortName evidence="5">RRF</shortName>
    </recommendedName>
    <alternativeName>
        <fullName evidence="5">Ribosome-releasing factor</fullName>
    </alternativeName>
</protein>
<dbReference type="AlphaFoldDB" id="K2FXB1"/>
<feature type="coiled-coil region" evidence="6">
    <location>
        <begin position="2"/>
        <end position="29"/>
    </location>
</feature>
<dbReference type="GO" id="GO:0005737">
    <property type="term" value="C:cytoplasm"/>
    <property type="evidence" value="ECO:0007669"/>
    <property type="project" value="UniProtKB-SubCell"/>
</dbReference>
<keyword evidence="6" id="KW-0175">Coiled coil</keyword>
<dbReference type="Pfam" id="PF01765">
    <property type="entry name" value="RRF"/>
    <property type="match status" value="1"/>
</dbReference>